<dbReference type="eggNOG" id="KOG3011">
    <property type="taxonomic scope" value="Eukaryota"/>
</dbReference>
<dbReference type="GO" id="GO:0016020">
    <property type="term" value="C:membrane"/>
    <property type="evidence" value="ECO:0007669"/>
    <property type="project" value="UniProtKB-SubCell"/>
</dbReference>
<dbReference type="KEGG" id="mis:MICPUN_58724"/>
<evidence type="ECO:0000313" key="8">
    <source>
        <dbReference type="Proteomes" id="UP000002009"/>
    </source>
</evidence>
<evidence type="ECO:0000256" key="1">
    <source>
        <dbReference type="ARBA" id="ARBA00004141"/>
    </source>
</evidence>
<dbReference type="EMBL" id="CP001326">
    <property type="protein sequence ID" value="ACO63839.1"/>
    <property type="molecule type" value="Genomic_DNA"/>
</dbReference>
<dbReference type="GeneID" id="8243494"/>
<proteinExistence type="inferred from homology"/>
<evidence type="ECO:0000256" key="3">
    <source>
        <dbReference type="ARBA" id="ARBA00022692"/>
    </source>
</evidence>
<keyword evidence="4" id="KW-1133">Transmembrane helix</keyword>
<evidence type="ECO:0000313" key="7">
    <source>
        <dbReference type="EMBL" id="ACO63839.1"/>
    </source>
</evidence>
<keyword evidence="8" id="KW-1185">Reference proteome</keyword>
<comment type="subcellular location">
    <subcellularLocation>
        <location evidence="1">Membrane</location>
        <topology evidence="1">Multi-pass membrane protein</topology>
    </subcellularLocation>
</comment>
<gene>
    <name evidence="7" type="ORF">MICPUN_58724</name>
</gene>
<evidence type="ECO:0000259" key="6">
    <source>
        <dbReference type="Pfam" id="PF10520"/>
    </source>
</evidence>
<dbReference type="InParanoid" id="C1E6N9"/>
<dbReference type="STRING" id="296587.C1E6N9"/>
<evidence type="ECO:0000256" key="2">
    <source>
        <dbReference type="ARBA" id="ARBA00007620"/>
    </source>
</evidence>
<organism evidence="7 8">
    <name type="scientific">Micromonas commoda (strain RCC299 / NOUM17 / CCMP2709)</name>
    <name type="common">Picoplanktonic green alga</name>
    <dbReference type="NCBI Taxonomy" id="296587"/>
    <lineage>
        <taxon>Eukaryota</taxon>
        <taxon>Viridiplantae</taxon>
        <taxon>Chlorophyta</taxon>
        <taxon>Mamiellophyceae</taxon>
        <taxon>Mamiellales</taxon>
        <taxon>Mamiellaceae</taxon>
        <taxon>Micromonas</taxon>
    </lineage>
</organism>
<dbReference type="InterPro" id="IPR019547">
    <property type="entry name" value="Lipid_desat"/>
</dbReference>
<dbReference type="GO" id="GO:0006631">
    <property type="term" value="P:fatty acid metabolic process"/>
    <property type="evidence" value="ECO:0007669"/>
    <property type="project" value="UniProtKB-UniPathway"/>
</dbReference>
<sequence length="339" mass="36455">MSAITIALGGAVAASTAGAARSTSGRSVAKKSAVQVSTRNATVCRVIQDVTSSMDVGSSIDTDAEMRRRMVQMDTAKTLRKTIDAMGGTMIQDPAAFVSTDFQRAVTTGLFASCAALVARGGVGIEMAGDGGDPAAWASLVGSGLLAYWLSDLGTGVFHWSVDNYGSKATPVMGGIIDAFQGHHKYPWTITKRQFANNIHTTCPATMCVTVPLLLTPGLAPDTCAFMGVFCSMIVLSQQFHAWSHMKKSQLPEIVVKLQDLGVLISRKGHGAHHRPPFEGNYCIVSGWWNPILDDNKFFNKMEKVVFEATGVAPRCWSETHDFDVEEEAPEGWGKEYNL</sequence>
<dbReference type="RefSeq" id="XP_002502581.1">
    <property type="nucleotide sequence ID" value="XM_002502535.1"/>
</dbReference>
<dbReference type="AlphaFoldDB" id="C1E6N9"/>
<accession>C1E6N9</accession>
<dbReference type="PANTHER" id="PTHR48140">
    <property type="entry name" value="FATTY ACID DESATURASE 4, CHLOROPLASTIC-RELATED"/>
    <property type="match status" value="1"/>
</dbReference>
<dbReference type="Proteomes" id="UP000002009">
    <property type="component" value="Chromosome 5"/>
</dbReference>
<dbReference type="OrthoDB" id="5103at2759"/>
<dbReference type="OMA" id="VAPRCWS"/>
<dbReference type="Pfam" id="PF10520">
    <property type="entry name" value="Lipid_desat"/>
    <property type="match status" value="1"/>
</dbReference>
<dbReference type="UniPathway" id="UPA00199"/>
<feature type="domain" description="Lipid desaturase" evidence="6">
    <location>
        <begin position="148"/>
        <end position="317"/>
    </location>
</feature>
<keyword evidence="3" id="KW-0812">Transmembrane</keyword>
<name>C1E6N9_MICCC</name>
<evidence type="ECO:0000256" key="4">
    <source>
        <dbReference type="ARBA" id="ARBA00022989"/>
    </source>
</evidence>
<comment type="similarity">
    <text evidence="2">Belongs to the fatty acid desaturase CarF family.</text>
</comment>
<protein>
    <recommendedName>
        <fullName evidence="6">Lipid desaturase domain-containing protein</fullName>
    </recommendedName>
</protein>
<evidence type="ECO:0000256" key="5">
    <source>
        <dbReference type="ARBA" id="ARBA00023136"/>
    </source>
</evidence>
<dbReference type="InterPro" id="IPR052864">
    <property type="entry name" value="Chloroplast_FAD_CarF"/>
</dbReference>
<keyword evidence="5" id="KW-0472">Membrane</keyword>
<dbReference type="PANTHER" id="PTHR48140:SF1">
    <property type="entry name" value="FATTY ACID DESATURASE 4, CHLOROPLASTIC-RELATED"/>
    <property type="match status" value="1"/>
</dbReference>
<dbReference type="FunCoup" id="C1E6N9">
    <property type="interactions" value="538"/>
</dbReference>
<reference evidence="7 8" key="1">
    <citation type="journal article" date="2009" name="Science">
        <title>Green evolution and dynamic adaptations revealed by genomes of the marine picoeukaryotes Micromonas.</title>
        <authorList>
            <person name="Worden A.Z."/>
            <person name="Lee J.H."/>
            <person name="Mock T."/>
            <person name="Rouze P."/>
            <person name="Simmons M.P."/>
            <person name="Aerts A.L."/>
            <person name="Allen A.E."/>
            <person name="Cuvelier M.L."/>
            <person name="Derelle E."/>
            <person name="Everett M.V."/>
            <person name="Foulon E."/>
            <person name="Grimwood J."/>
            <person name="Gundlach H."/>
            <person name="Henrissat B."/>
            <person name="Napoli C."/>
            <person name="McDonald S.M."/>
            <person name="Parker M.S."/>
            <person name="Rombauts S."/>
            <person name="Salamov A."/>
            <person name="Von Dassow P."/>
            <person name="Badger J.H."/>
            <person name="Coutinho P.M."/>
            <person name="Demir E."/>
            <person name="Dubchak I."/>
            <person name="Gentemann C."/>
            <person name="Eikrem W."/>
            <person name="Gready J.E."/>
            <person name="John U."/>
            <person name="Lanier W."/>
            <person name="Lindquist E.A."/>
            <person name="Lucas S."/>
            <person name="Mayer K.F."/>
            <person name="Moreau H."/>
            <person name="Not F."/>
            <person name="Otillar R."/>
            <person name="Panaud O."/>
            <person name="Pangilinan J."/>
            <person name="Paulsen I."/>
            <person name="Piegu B."/>
            <person name="Poliakov A."/>
            <person name="Robbens S."/>
            <person name="Schmutz J."/>
            <person name="Toulza E."/>
            <person name="Wyss T."/>
            <person name="Zelensky A."/>
            <person name="Zhou K."/>
            <person name="Armbrust E.V."/>
            <person name="Bhattacharya D."/>
            <person name="Goodenough U.W."/>
            <person name="Van de Peer Y."/>
            <person name="Grigoriev I.V."/>
        </authorList>
    </citation>
    <scope>NUCLEOTIDE SEQUENCE [LARGE SCALE GENOMIC DNA]</scope>
    <source>
        <strain evidence="8">RCC299 / NOUM17</strain>
    </source>
</reference>